<proteinExistence type="predicted"/>
<accession>A0AAV4S590</accession>
<evidence type="ECO:0000313" key="1">
    <source>
        <dbReference type="EMBL" id="GIY29678.1"/>
    </source>
</evidence>
<gene>
    <name evidence="1" type="ORF">CDAR_494541</name>
</gene>
<organism evidence="1 2">
    <name type="scientific">Caerostris darwini</name>
    <dbReference type="NCBI Taxonomy" id="1538125"/>
    <lineage>
        <taxon>Eukaryota</taxon>
        <taxon>Metazoa</taxon>
        <taxon>Ecdysozoa</taxon>
        <taxon>Arthropoda</taxon>
        <taxon>Chelicerata</taxon>
        <taxon>Arachnida</taxon>
        <taxon>Araneae</taxon>
        <taxon>Araneomorphae</taxon>
        <taxon>Entelegynae</taxon>
        <taxon>Araneoidea</taxon>
        <taxon>Araneidae</taxon>
        <taxon>Caerostris</taxon>
    </lineage>
</organism>
<dbReference type="Proteomes" id="UP001054837">
    <property type="component" value="Unassembled WGS sequence"/>
</dbReference>
<reference evidence="1 2" key="1">
    <citation type="submission" date="2021-06" db="EMBL/GenBank/DDBJ databases">
        <title>Caerostris darwini draft genome.</title>
        <authorList>
            <person name="Kono N."/>
            <person name="Arakawa K."/>
        </authorList>
    </citation>
    <scope>NUCLEOTIDE SEQUENCE [LARGE SCALE GENOMIC DNA]</scope>
</reference>
<dbReference type="EMBL" id="BPLQ01007358">
    <property type="protein sequence ID" value="GIY29678.1"/>
    <property type="molecule type" value="Genomic_DNA"/>
</dbReference>
<sequence length="107" mass="12277">MNVSPQTNMRNLISDITSRSNLRIHFIQPSSKPILLNNAYSFIQNLATDIHWTLFKSPKYARLIKVSDTQESDCCDAPETTQPILRSNSCLSDFSTRKIREQFSRPS</sequence>
<name>A0AAV4S590_9ARAC</name>
<evidence type="ECO:0000313" key="2">
    <source>
        <dbReference type="Proteomes" id="UP001054837"/>
    </source>
</evidence>
<comment type="caution">
    <text evidence="1">The sequence shown here is derived from an EMBL/GenBank/DDBJ whole genome shotgun (WGS) entry which is preliminary data.</text>
</comment>
<dbReference type="AlphaFoldDB" id="A0AAV4S590"/>
<keyword evidence="2" id="KW-1185">Reference proteome</keyword>
<protein>
    <submittedName>
        <fullName evidence="1">Uncharacterized protein</fullName>
    </submittedName>
</protein>